<dbReference type="EMBL" id="CP133614">
    <property type="protein sequence ID" value="WMV21312.1"/>
    <property type="molecule type" value="Genomic_DNA"/>
</dbReference>
<evidence type="ECO:0000256" key="8">
    <source>
        <dbReference type="ARBA" id="ARBA00023239"/>
    </source>
</evidence>
<keyword evidence="7" id="KW-0057">Aromatic amino acid biosynthesis</keyword>
<dbReference type="AlphaFoldDB" id="A0AAF0QCQ9"/>
<dbReference type="InterPro" id="IPR045186">
    <property type="entry name" value="Indole-3-glycerol_P_synth"/>
</dbReference>
<dbReference type="Proteomes" id="UP001234989">
    <property type="component" value="Chromosome 3"/>
</dbReference>
<evidence type="ECO:0000256" key="3">
    <source>
        <dbReference type="ARBA" id="ARBA00012362"/>
    </source>
</evidence>
<dbReference type="SUPFAM" id="SSF51366">
    <property type="entry name" value="Ribulose-phoshate binding barrel"/>
    <property type="match status" value="1"/>
</dbReference>
<reference evidence="10" key="1">
    <citation type="submission" date="2023-08" db="EMBL/GenBank/DDBJ databases">
        <title>A de novo genome assembly of Solanum verrucosum Schlechtendal, a Mexican diploid species geographically isolated from the other diploid A-genome species in potato relatives.</title>
        <authorList>
            <person name="Hosaka K."/>
        </authorList>
    </citation>
    <scope>NUCLEOTIDE SEQUENCE</scope>
    <source>
        <tissue evidence="10">Young leaves</tissue>
    </source>
</reference>
<evidence type="ECO:0000256" key="4">
    <source>
        <dbReference type="ARBA" id="ARBA00022605"/>
    </source>
</evidence>
<name>A0AAF0QCQ9_SOLVR</name>
<comment type="pathway">
    <text evidence="2">Amino-acid biosynthesis; L-tryptophan biosynthesis; L-tryptophan from chorismate: step 4/5.</text>
</comment>
<dbReference type="Pfam" id="PF00218">
    <property type="entry name" value="IGPS"/>
    <property type="match status" value="1"/>
</dbReference>
<keyword evidence="8" id="KW-0456">Lyase</keyword>
<dbReference type="GO" id="GO:0004640">
    <property type="term" value="F:phosphoribosylanthranilate isomerase activity"/>
    <property type="evidence" value="ECO:0007669"/>
    <property type="project" value="TreeGrafter"/>
</dbReference>
<proteinExistence type="predicted"/>
<evidence type="ECO:0000256" key="7">
    <source>
        <dbReference type="ARBA" id="ARBA00023141"/>
    </source>
</evidence>
<keyword evidence="11" id="KW-1185">Reference proteome</keyword>
<accession>A0AAF0QCQ9</accession>
<dbReference type="Gene3D" id="3.20.20.70">
    <property type="entry name" value="Aldolase class I"/>
    <property type="match status" value="1"/>
</dbReference>
<evidence type="ECO:0000313" key="11">
    <source>
        <dbReference type="Proteomes" id="UP001234989"/>
    </source>
</evidence>
<sequence>MVAILSIFNYSFCQCGHRFVSRLIDINENGKFRGLKHDTPCSDLQELINFINFDAQKGIIVVGESGLFTPADTGYVQEADVKPVLVGESLVKQEDPTKGITELFGKDISC</sequence>
<dbReference type="GO" id="GO:0004425">
    <property type="term" value="F:indole-3-glycerol-phosphate synthase activity"/>
    <property type="evidence" value="ECO:0007669"/>
    <property type="project" value="UniProtKB-EC"/>
</dbReference>
<dbReference type="PANTHER" id="PTHR22854:SF2">
    <property type="entry name" value="INDOLE-3-GLYCEROL-PHOSPHATE SYNTHASE"/>
    <property type="match status" value="1"/>
</dbReference>
<dbReference type="GO" id="GO:0000162">
    <property type="term" value="P:L-tryptophan biosynthetic process"/>
    <property type="evidence" value="ECO:0007669"/>
    <property type="project" value="UniProtKB-KW"/>
</dbReference>
<evidence type="ECO:0000256" key="2">
    <source>
        <dbReference type="ARBA" id="ARBA00004696"/>
    </source>
</evidence>
<protein>
    <recommendedName>
        <fullName evidence="3">indole-3-glycerol-phosphate synthase</fullName>
        <ecNumber evidence="3">4.1.1.48</ecNumber>
    </recommendedName>
</protein>
<evidence type="ECO:0000256" key="5">
    <source>
        <dbReference type="ARBA" id="ARBA00022793"/>
    </source>
</evidence>
<dbReference type="EC" id="4.1.1.48" evidence="3"/>
<gene>
    <name evidence="10" type="ORF">MTR67_014697</name>
</gene>
<evidence type="ECO:0000313" key="10">
    <source>
        <dbReference type="EMBL" id="WMV21312.1"/>
    </source>
</evidence>
<keyword evidence="5" id="KW-0210">Decarboxylase</keyword>
<dbReference type="InterPro" id="IPR011060">
    <property type="entry name" value="RibuloseP-bd_barrel"/>
</dbReference>
<comment type="catalytic activity">
    <reaction evidence="1">
        <text>1-(2-carboxyphenylamino)-1-deoxy-D-ribulose 5-phosphate + H(+) = (1S,2R)-1-C-(indol-3-yl)glycerol 3-phosphate + CO2 + H2O</text>
        <dbReference type="Rhea" id="RHEA:23476"/>
        <dbReference type="ChEBI" id="CHEBI:15377"/>
        <dbReference type="ChEBI" id="CHEBI:15378"/>
        <dbReference type="ChEBI" id="CHEBI:16526"/>
        <dbReference type="ChEBI" id="CHEBI:58613"/>
        <dbReference type="ChEBI" id="CHEBI:58866"/>
        <dbReference type="EC" id="4.1.1.48"/>
    </reaction>
</comment>
<evidence type="ECO:0000259" key="9">
    <source>
        <dbReference type="Pfam" id="PF00218"/>
    </source>
</evidence>
<dbReference type="InterPro" id="IPR013798">
    <property type="entry name" value="Indole-3-glycerol_P_synth_dom"/>
</dbReference>
<dbReference type="PANTHER" id="PTHR22854">
    <property type="entry name" value="TRYPTOPHAN BIOSYNTHESIS PROTEIN"/>
    <property type="match status" value="1"/>
</dbReference>
<keyword evidence="4" id="KW-0028">Amino-acid biosynthesis</keyword>
<feature type="domain" description="Indole-3-glycerol phosphate synthase" evidence="9">
    <location>
        <begin position="46"/>
        <end position="103"/>
    </location>
</feature>
<evidence type="ECO:0000256" key="1">
    <source>
        <dbReference type="ARBA" id="ARBA00001633"/>
    </source>
</evidence>
<keyword evidence="6" id="KW-0822">Tryptophan biosynthesis</keyword>
<evidence type="ECO:0000256" key="6">
    <source>
        <dbReference type="ARBA" id="ARBA00022822"/>
    </source>
</evidence>
<dbReference type="InterPro" id="IPR013785">
    <property type="entry name" value="Aldolase_TIM"/>
</dbReference>
<organism evidence="10 11">
    <name type="scientific">Solanum verrucosum</name>
    <dbReference type="NCBI Taxonomy" id="315347"/>
    <lineage>
        <taxon>Eukaryota</taxon>
        <taxon>Viridiplantae</taxon>
        <taxon>Streptophyta</taxon>
        <taxon>Embryophyta</taxon>
        <taxon>Tracheophyta</taxon>
        <taxon>Spermatophyta</taxon>
        <taxon>Magnoliopsida</taxon>
        <taxon>eudicotyledons</taxon>
        <taxon>Gunneridae</taxon>
        <taxon>Pentapetalae</taxon>
        <taxon>asterids</taxon>
        <taxon>lamiids</taxon>
        <taxon>Solanales</taxon>
        <taxon>Solanaceae</taxon>
        <taxon>Solanoideae</taxon>
        <taxon>Solaneae</taxon>
        <taxon>Solanum</taxon>
    </lineage>
</organism>